<evidence type="ECO:0000313" key="3">
    <source>
        <dbReference type="Proteomes" id="UP000254664"/>
    </source>
</evidence>
<dbReference type="EMBL" id="UFWZ01000001">
    <property type="protein sequence ID" value="SUY48161.1"/>
    <property type="molecule type" value="Genomic_DNA"/>
</dbReference>
<dbReference type="OrthoDB" id="1900416at2"/>
<keyword evidence="3" id="KW-1185">Reference proteome</keyword>
<dbReference type="Proteomes" id="UP000254664">
    <property type="component" value="Unassembled WGS sequence"/>
</dbReference>
<dbReference type="SUPFAM" id="SSF50969">
    <property type="entry name" value="YVTN repeat-like/Quinoprotein amine dehydrogenase"/>
    <property type="match status" value="1"/>
</dbReference>
<dbReference type="RefSeq" id="WP_115642010.1">
    <property type="nucleotide sequence ID" value="NZ_UFWZ01000001.1"/>
</dbReference>
<accession>A0A381JAC4</accession>
<sequence length="343" mass="40588">MKKNQYIYVLIIIVIISFIVYKYKFKYKEVILKENKNNTISLMYTNKDNIATYGVYNIEKDEFIKKYCRKNETFSDFIIDEKHNILYYTDLIDNKYNIYKVNLTNKKDSSGILLDSKCTGDIFDLYNDTIIFRTINSDNSNYSLGRYNLVTKEIDILNKDYTDSYLYKFYYNKFNNKIYTLERSISEMGSKRFPDIPTHKIIEYEMNTKVEKEAYSTNKFINNISINNTSDKILFDATEITDDKTSNNIYLIDLKSNDEKVVLISSYDINDSKFTLIKNPEFSMYEKGFFFLGVTPASNQVEQRDGSNAIMSNALYYYEFVTEETHKLFEVDDAVINIFKLNY</sequence>
<evidence type="ECO:0000256" key="1">
    <source>
        <dbReference type="SAM" id="Phobius"/>
    </source>
</evidence>
<keyword evidence="1" id="KW-1133">Transmembrane helix</keyword>
<organism evidence="2 3">
    <name type="scientific">Clostridium putrefaciens</name>
    <dbReference type="NCBI Taxonomy" id="99675"/>
    <lineage>
        <taxon>Bacteria</taxon>
        <taxon>Bacillati</taxon>
        <taxon>Bacillota</taxon>
        <taxon>Clostridia</taxon>
        <taxon>Eubacteriales</taxon>
        <taxon>Clostridiaceae</taxon>
        <taxon>Clostridium</taxon>
    </lineage>
</organism>
<dbReference type="AlphaFoldDB" id="A0A381JAC4"/>
<feature type="transmembrane region" description="Helical" evidence="1">
    <location>
        <begin position="6"/>
        <end position="23"/>
    </location>
</feature>
<proteinExistence type="predicted"/>
<gene>
    <name evidence="2" type="ORF">NCTC9836_02537</name>
</gene>
<name>A0A381JAC4_9CLOT</name>
<keyword evidence="1" id="KW-0472">Membrane</keyword>
<dbReference type="InterPro" id="IPR011044">
    <property type="entry name" value="Quino_amine_DH_bsu"/>
</dbReference>
<evidence type="ECO:0000313" key="2">
    <source>
        <dbReference type="EMBL" id="SUY48161.1"/>
    </source>
</evidence>
<reference evidence="2 3" key="1">
    <citation type="submission" date="2018-06" db="EMBL/GenBank/DDBJ databases">
        <authorList>
            <consortium name="Pathogen Informatics"/>
            <person name="Doyle S."/>
        </authorList>
    </citation>
    <scope>NUCLEOTIDE SEQUENCE [LARGE SCALE GENOMIC DNA]</scope>
    <source>
        <strain evidence="2 3">NCTC9836</strain>
    </source>
</reference>
<protein>
    <submittedName>
        <fullName evidence="2">Uncharacterized protein</fullName>
    </submittedName>
</protein>
<keyword evidence="1" id="KW-0812">Transmembrane</keyword>